<dbReference type="AlphaFoldDB" id="A0A2J6SHW0"/>
<dbReference type="GO" id="GO:0072686">
    <property type="term" value="C:mitotic spindle"/>
    <property type="evidence" value="ECO:0007669"/>
    <property type="project" value="TreeGrafter"/>
</dbReference>
<dbReference type="OrthoDB" id="2431049at2759"/>
<dbReference type="Pfam" id="PF12539">
    <property type="entry name" value="Csm1"/>
    <property type="match status" value="1"/>
</dbReference>
<name>A0A2J6SHW0_9HELO</name>
<dbReference type="RefSeq" id="XP_024727259.1">
    <property type="nucleotide sequence ID" value="XM_024871444.1"/>
</dbReference>
<dbReference type="GO" id="GO:1990644">
    <property type="term" value="F:microtubule site clamp"/>
    <property type="evidence" value="ECO:0007669"/>
    <property type="project" value="TreeGrafter"/>
</dbReference>
<accession>A0A2J6SHW0</accession>
<dbReference type="GO" id="GO:0045144">
    <property type="term" value="P:meiotic sister chromatid segregation"/>
    <property type="evidence" value="ECO:0007669"/>
    <property type="project" value="TreeGrafter"/>
</dbReference>
<keyword evidence="3" id="KW-1185">Reference proteome</keyword>
<gene>
    <name evidence="2" type="ORF">K444DRAFT_266718</name>
</gene>
<evidence type="ECO:0000259" key="1">
    <source>
        <dbReference type="Pfam" id="PF12539"/>
    </source>
</evidence>
<dbReference type="Proteomes" id="UP000235371">
    <property type="component" value="Unassembled WGS sequence"/>
</dbReference>
<proteinExistence type="predicted"/>
<feature type="domain" description="Monopolin complex subunit Csm1/Pcs1 C-terminal" evidence="1">
    <location>
        <begin position="63"/>
        <end position="150"/>
    </location>
</feature>
<dbReference type="InterPro" id="IPR020981">
    <property type="entry name" value="Csm1/Pcs1_C"/>
</dbReference>
<organism evidence="2 3">
    <name type="scientific">Hyaloscypha bicolor E</name>
    <dbReference type="NCBI Taxonomy" id="1095630"/>
    <lineage>
        <taxon>Eukaryota</taxon>
        <taxon>Fungi</taxon>
        <taxon>Dikarya</taxon>
        <taxon>Ascomycota</taxon>
        <taxon>Pezizomycotina</taxon>
        <taxon>Leotiomycetes</taxon>
        <taxon>Helotiales</taxon>
        <taxon>Hyaloscyphaceae</taxon>
        <taxon>Hyaloscypha</taxon>
        <taxon>Hyaloscypha bicolor</taxon>
    </lineage>
</organism>
<protein>
    <recommendedName>
        <fullName evidence="1">Monopolin complex subunit Csm1/Pcs1 C-terminal domain-containing protein</fullName>
    </recommendedName>
</protein>
<dbReference type="PANTHER" id="PTHR28006:SF1">
    <property type="entry name" value="MONOPOLIN COMPLEX SUBUNIT CSM1"/>
    <property type="match status" value="1"/>
</dbReference>
<dbReference type="EMBL" id="KZ613913">
    <property type="protein sequence ID" value="PMD50355.1"/>
    <property type="molecule type" value="Genomic_DNA"/>
</dbReference>
<dbReference type="InParanoid" id="A0A2J6SHW0"/>
<sequence length="169" mass="18180">MTVSLSEAQSENKTLSAKLAANRTAATSVESTTSKVPSSAVKANGGIRMVGSAEAAQVAQAAQLKEDIYSDLTGLIIRSVKREAEEDVFDCIQTGRNGTLHFKLAAGNEKSADSYDDVQCSYIPQLDSSRDRALMELLPDYLEDEITFPRPQAANFYARVAKALTDKAA</sequence>
<dbReference type="GO" id="GO:0033551">
    <property type="term" value="C:monopolin complex"/>
    <property type="evidence" value="ECO:0007669"/>
    <property type="project" value="InterPro"/>
</dbReference>
<dbReference type="GO" id="GO:0051315">
    <property type="term" value="P:attachment of mitotic spindle microtubules to kinetochore"/>
    <property type="evidence" value="ECO:0007669"/>
    <property type="project" value="TreeGrafter"/>
</dbReference>
<dbReference type="STRING" id="1095630.A0A2J6SHW0"/>
<evidence type="ECO:0000313" key="2">
    <source>
        <dbReference type="EMBL" id="PMD50355.1"/>
    </source>
</evidence>
<dbReference type="GO" id="GO:0034506">
    <property type="term" value="C:chromosome, centromeric core domain"/>
    <property type="evidence" value="ECO:0007669"/>
    <property type="project" value="TreeGrafter"/>
</dbReference>
<reference evidence="2 3" key="1">
    <citation type="submission" date="2016-04" db="EMBL/GenBank/DDBJ databases">
        <title>A degradative enzymes factory behind the ericoid mycorrhizal symbiosis.</title>
        <authorList>
            <consortium name="DOE Joint Genome Institute"/>
            <person name="Martino E."/>
            <person name="Morin E."/>
            <person name="Grelet G."/>
            <person name="Kuo A."/>
            <person name="Kohler A."/>
            <person name="Daghino S."/>
            <person name="Barry K."/>
            <person name="Choi C."/>
            <person name="Cichocki N."/>
            <person name="Clum A."/>
            <person name="Copeland A."/>
            <person name="Hainaut M."/>
            <person name="Haridas S."/>
            <person name="Labutti K."/>
            <person name="Lindquist E."/>
            <person name="Lipzen A."/>
            <person name="Khouja H.-R."/>
            <person name="Murat C."/>
            <person name="Ohm R."/>
            <person name="Olson A."/>
            <person name="Spatafora J."/>
            <person name="Veneault-Fourrey C."/>
            <person name="Henrissat B."/>
            <person name="Grigoriev I."/>
            <person name="Martin F."/>
            <person name="Perotto S."/>
        </authorList>
    </citation>
    <scope>NUCLEOTIDE SEQUENCE [LARGE SCALE GENOMIC DNA]</scope>
    <source>
        <strain evidence="2 3">E</strain>
    </source>
</reference>
<dbReference type="InterPro" id="IPR038608">
    <property type="entry name" value="Csm1/Pcs1_C_sf"/>
</dbReference>
<dbReference type="GeneID" id="36579526"/>
<dbReference type="PANTHER" id="PTHR28006">
    <property type="entry name" value="MONOPOLIN COMPLEX SUBUNIT CSM1"/>
    <property type="match status" value="1"/>
</dbReference>
<dbReference type="CDD" id="cd23787">
    <property type="entry name" value="RWD_CSM1"/>
    <property type="match status" value="1"/>
</dbReference>
<evidence type="ECO:0000313" key="3">
    <source>
        <dbReference type="Proteomes" id="UP000235371"/>
    </source>
</evidence>
<dbReference type="InterPro" id="IPR040349">
    <property type="entry name" value="Csm1/Pcs1"/>
</dbReference>
<dbReference type="FunFam" id="3.90.1150.80:FF:000001">
    <property type="entry name" value="Chromosome segregation protein (Pcs1)"/>
    <property type="match status" value="1"/>
</dbReference>
<dbReference type="GO" id="GO:0005730">
    <property type="term" value="C:nucleolus"/>
    <property type="evidence" value="ECO:0007669"/>
    <property type="project" value="TreeGrafter"/>
</dbReference>
<dbReference type="Gene3D" id="3.90.1150.80">
    <property type="match status" value="1"/>
</dbReference>